<evidence type="ECO:0000256" key="6">
    <source>
        <dbReference type="ARBA" id="ARBA00022989"/>
    </source>
</evidence>
<keyword evidence="7 8" id="KW-0472">Membrane</keyword>
<dbReference type="SUPFAM" id="SSF53850">
    <property type="entry name" value="Periplasmic binding protein-like II"/>
    <property type="match status" value="1"/>
</dbReference>
<dbReference type="SMART" id="SM00062">
    <property type="entry name" value="PBPb"/>
    <property type="match status" value="1"/>
</dbReference>
<dbReference type="RefSeq" id="WP_286291098.1">
    <property type="nucleotide sequence ID" value="NZ_AP024718.1"/>
</dbReference>
<proteinExistence type="inferred from homology"/>
<organism evidence="10 11">
    <name type="scientific">Methylomarinovum tepidoasis</name>
    <dbReference type="NCBI Taxonomy" id="2840183"/>
    <lineage>
        <taxon>Bacteria</taxon>
        <taxon>Pseudomonadati</taxon>
        <taxon>Pseudomonadota</taxon>
        <taxon>Gammaproteobacteria</taxon>
        <taxon>Methylococcales</taxon>
        <taxon>Methylothermaceae</taxon>
        <taxon>Methylomarinovum</taxon>
    </lineage>
</organism>
<feature type="domain" description="Solute-binding protein family 3/N-terminal" evidence="9">
    <location>
        <begin position="474"/>
        <end position="693"/>
    </location>
</feature>
<dbReference type="Proteomes" id="UP001321450">
    <property type="component" value="Chromosome"/>
</dbReference>
<dbReference type="CDD" id="cd13530">
    <property type="entry name" value="PBP2_peptides_like"/>
    <property type="match status" value="1"/>
</dbReference>
<feature type="transmembrane region" description="Helical" evidence="8">
    <location>
        <begin position="358"/>
        <end position="388"/>
    </location>
</feature>
<feature type="transmembrane region" description="Helical" evidence="8">
    <location>
        <begin position="207"/>
        <end position="231"/>
    </location>
</feature>
<accession>A0AAU9CR85</accession>
<keyword evidence="4 8" id="KW-0812">Transmembrane</keyword>
<dbReference type="GO" id="GO:0016020">
    <property type="term" value="C:membrane"/>
    <property type="evidence" value="ECO:0007669"/>
    <property type="project" value="UniProtKB-SubCell"/>
</dbReference>
<evidence type="ECO:0000256" key="2">
    <source>
        <dbReference type="ARBA" id="ARBA00010333"/>
    </source>
</evidence>
<dbReference type="AlphaFoldDB" id="A0AAU9CR85"/>
<evidence type="ECO:0000256" key="7">
    <source>
        <dbReference type="ARBA" id="ARBA00023136"/>
    </source>
</evidence>
<comment type="similarity">
    <text evidence="2">Belongs to the bacterial solute-binding protein 3 family.</text>
</comment>
<dbReference type="PANTHER" id="PTHR35936:SF19">
    <property type="entry name" value="AMINO-ACID-BINDING PROTEIN YXEM-RELATED"/>
    <property type="match status" value="1"/>
</dbReference>
<evidence type="ECO:0000256" key="1">
    <source>
        <dbReference type="ARBA" id="ARBA00004141"/>
    </source>
</evidence>
<dbReference type="Pfam" id="PF00497">
    <property type="entry name" value="SBP_bac_3"/>
    <property type="match status" value="1"/>
</dbReference>
<feature type="transmembrane region" description="Helical" evidence="8">
    <location>
        <begin position="12"/>
        <end position="28"/>
    </location>
</feature>
<gene>
    <name evidence="10" type="ORF">MIN45_P1263</name>
</gene>
<dbReference type="InterPro" id="IPR036458">
    <property type="entry name" value="Na:dicarbo_symporter_sf"/>
</dbReference>
<feature type="transmembrane region" description="Helical" evidence="8">
    <location>
        <begin position="400"/>
        <end position="422"/>
    </location>
</feature>
<feature type="transmembrane region" description="Helical" evidence="8">
    <location>
        <begin position="72"/>
        <end position="94"/>
    </location>
</feature>
<sequence>MGKDNRTSLSQRILIGLLLGIVTGLFLGERAAPLNLIGRAYIGLLQMSILPYMVVSLIAGIGGLDYTKAKRLALTAGIVLLGSWLLAFLVIYVMPLAFPDMPAGTFYSPSMVEQRQVDFIDLYIPVNPFRSLARTIVPASAVFSVIFGIALIGIEDKHSLLHLLDTVQKTLTRIAMMVIQLSPFGIFAIAANAAGTLSFADFGRLQVYVTVFILASLLLTFLILPGLTALLTPFSYRAILRACRASLITGFATGNLFIVLPMLIEQAKALFQSHGSLDQDKERFIEVLIPTSFNFPNIGKLITLLFVLFAGWFSGTEIALSQYPAFSLLGLFTLFGGVDLALPFLLDQMRIPADLYQLYLVTGILNGWFATLLAVMNLFTFTLLATAAATGMLRLDLRKLGYFIVGMAVVTGGVVLGVRLFLTELLTHEQQTTTTLLQLRIESPAPARVMKHIPAVKSPPPQQSRLQRILRTRTLRVGYHPGQLPFSFFNDQGELAGYDIALCHRFAQDLKLKLIFVPWTYKTLVTQLHNGQIDLAVGGLLVTPARLPKLLFSTPYMTVTLGVLLPDYRRHDFDTWEAISHAGLRLGISGKTLASAAAEYLPGAHIVKLPSNQTFFQRSDLDGLIISAEAGSAWTTLHPEYAVVIPEPHIATPVAFALPRGDLEWRTFLDTWMTLEKTLGIPRQLYDRWILGKGVKETTKRWSILDTLLDDDGA</sequence>
<protein>
    <submittedName>
        <fullName evidence="10">Proton glutamate symport protein</fullName>
    </submittedName>
</protein>
<feature type="transmembrane region" description="Helical" evidence="8">
    <location>
        <begin position="40"/>
        <end position="60"/>
    </location>
</feature>
<dbReference type="KEGG" id="meiy:MIN45_P1263"/>
<feature type="transmembrane region" description="Helical" evidence="8">
    <location>
        <begin position="243"/>
        <end position="264"/>
    </location>
</feature>
<dbReference type="InterPro" id="IPR001638">
    <property type="entry name" value="Solute-binding_3/MltF_N"/>
</dbReference>
<keyword evidence="11" id="KW-1185">Reference proteome</keyword>
<evidence type="ECO:0000256" key="5">
    <source>
        <dbReference type="ARBA" id="ARBA00022729"/>
    </source>
</evidence>
<dbReference type="PANTHER" id="PTHR35936">
    <property type="entry name" value="MEMBRANE-BOUND LYTIC MUREIN TRANSGLYCOSYLASE F"/>
    <property type="match status" value="1"/>
</dbReference>
<comment type="subcellular location">
    <subcellularLocation>
        <location evidence="1">Membrane</location>
        <topology evidence="1">Multi-pass membrane protein</topology>
    </subcellularLocation>
</comment>
<name>A0AAU9CR85_9GAMM</name>
<keyword evidence="3" id="KW-0813">Transport</keyword>
<evidence type="ECO:0000256" key="4">
    <source>
        <dbReference type="ARBA" id="ARBA00022692"/>
    </source>
</evidence>
<feature type="transmembrane region" description="Helical" evidence="8">
    <location>
        <begin position="174"/>
        <end position="195"/>
    </location>
</feature>
<evidence type="ECO:0000256" key="3">
    <source>
        <dbReference type="ARBA" id="ARBA00022448"/>
    </source>
</evidence>
<feature type="transmembrane region" description="Helical" evidence="8">
    <location>
        <begin position="135"/>
        <end position="154"/>
    </location>
</feature>
<dbReference type="Gene3D" id="1.10.3860.10">
    <property type="entry name" value="Sodium:dicarboxylate symporter"/>
    <property type="match status" value="1"/>
</dbReference>
<dbReference type="Pfam" id="PF00375">
    <property type="entry name" value="SDF"/>
    <property type="match status" value="1"/>
</dbReference>
<keyword evidence="5" id="KW-0732">Signal</keyword>
<dbReference type="InterPro" id="IPR001991">
    <property type="entry name" value="Na-dicarboxylate_symporter"/>
</dbReference>
<evidence type="ECO:0000259" key="9">
    <source>
        <dbReference type="SMART" id="SM00062"/>
    </source>
</evidence>
<reference evidence="11" key="1">
    <citation type="journal article" date="2024" name="Int. J. Syst. Evol. Microbiol.">
        <title>Methylomarinovum tepidoasis sp. nov., a moderately thermophilic methanotroph of the family Methylothermaceae isolated from a deep-sea hydrothermal field.</title>
        <authorList>
            <person name="Hirayama H."/>
            <person name="Takaki Y."/>
            <person name="Abe M."/>
            <person name="Miyazaki M."/>
            <person name="Uematsu K."/>
            <person name="Matsui Y."/>
            <person name="Takai K."/>
        </authorList>
    </citation>
    <scope>NUCLEOTIDE SEQUENCE [LARGE SCALE GENOMIC DNA]</scope>
    <source>
        <strain evidence="11">IN45</strain>
    </source>
</reference>
<keyword evidence="6 8" id="KW-1133">Transmembrane helix</keyword>
<dbReference type="SUPFAM" id="SSF118215">
    <property type="entry name" value="Proton glutamate symport protein"/>
    <property type="match status" value="1"/>
</dbReference>
<feature type="transmembrane region" description="Helical" evidence="8">
    <location>
        <begin position="325"/>
        <end position="346"/>
    </location>
</feature>
<evidence type="ECO:0000313" key="11">
    <source>
        <dbReference type="Proteomes" id="UP001321450"/>
    </source>
</evidence>
<dbReference type="EMBL" id="AP024718">
    <property type="protein sequence ID" value="BCX88893.1"/>
    <property type="molecule type" value="Genomic_DNA"/>
</dbReference>
<evidence type="ECO:0000256" key="8">
    <source>
        <dbReference type="SAM" id="Phobius"/>
    </source>
</evidence>
<evidence type="ECO:0000313" key="10">
    <source>
        <dbReference type="EMBL" id="BCX88893.1"/>
    </source>
</evidence>
<dbReference type="GO" id="GO:0015293">
    <property type="term" value="F:symporter activity"/>
    <property type="evidence" value="ECO:0007669"/>
    <property type="project" value="InterPro"/>
</dbReference>
<dbReference type="Gene3D" id="3.40.190.10">
    <property type="entry name" value="Periplasmic binding protein-like II"/>
    <property type="match status" value="2"/>
</dbReference>
<feature type="transmembrane region" description="Helical" evidence="8">
    <location>
        <begin position="293"/>
        <end position="313"/>
    </location>
</feature>